<dbReference type="InterPro" id="IPR036388">
    <property type="entry name" value="WH-like_DNA-bd_sf"/>
</dbReference>
<dbReference type="PROSITE" id="PS50949">
    <property type="entry name" value="HTH_GNTR"/>
    <property type="match status" value="1"/>
</dbReference>
<organism evidence="6 7">
    <name type="scientific">Tistlia consotensis USBA 355</name>
    <dbReference type="NCBI Taxonomy" id="560819"/>
    <lineage>
        <taxon>Bacteria</taxon>
        <taxon>Pseudomonadati</taxon>
        <taxon>Pseudomonadota</taxon>
        <taxon>Alphaproteobacteria</taxon>
        <taxon>Rhodospirillales</taxon>
        <taxon>Rhodovibrionaceae</taxon>
        <taxon>Tistlia</taxon>
    </lineage>
</organism>
<gene>
    <name evidence="6" type="ORF">SAMN05428998_11599</name>
</gene>
<dbReference type="GO" id="GO:0003700">
    <property type="term" value="F:DNA-binding transcription factor activity"/>
    <property type="evidence" value="ECO:0007669"/>
    <property type="project" value="InterPro"/>
</dbReference>
<dbReference type="PANTHER" id="PTHR43537:SF49">
    <property type="entry name" value="TRANSCRIPTIONAL REGULATORY PROTEIN"/>
    <property type="match status" value="1"/>
</dbReference>
<keyword evidence="3" id="KW-0804">Transcription</keyword>
<feature type="region of interest" description="Disordered" evidence="4">
    <location>
        <begin position="225"/>
        <end position="255"/>
    </location>
</feature>
<dbReference type="PANTHER" id="PTHR43537">
    <property type="entry name" value="TRANSCRIPTIONAL REGULATOR, GNTR FAMILY"/>
    <property type="match status" value="1"/>
</dbReference>
<proteinExistence type="predicted"/>
<dbReference type="InterPro" id="IPR000524">
    <property type="entry name" value="Tscrpt_reg_HTH_GntR"/>
</dbReference>
<evidence type="ECO:0000256" key="4">
    <source>
        <dbReference type="SAM" id="MobiDB-lite"/>
    </source>
</evidence>
<dbReference type="Proteomes" id="UP000192917">
    <property type="component" value="Unassembled WGS sequence"/>
</dbReference>
<dbReference type="PRINTS" id="PR00035">
    <property type="entry name" value="HTHGNTR"/>
</dbReference>
<evidence type="ECO:0000256" key="1">
    <source>
        <dbReference type="ARBA" id="ARBA00023015"/>
    </source>
</evidence>
<dbReference type="SUPFAM" id="SSF46785">
    <property type="entry name" value="Winged helix' DNA-binding domain"/>
    <property type="match status" value="1"/>
</dbReference>
<dbReference type="AlphaFoldDB" id="A0A1Y6C3Q0"/>
<dbReference type="InterPro" id="IPR008920">
    <property type="entry name" value="TF_FadR/GntR_C"/>
</dbReference>
<dbReference type="GO" id="GO:0003677">
    <property type="term" value="F:DNA binding"/>
    <property type="evidence" value="ECO:0007669"/>
    <property type="project" value="UniProtKB-KW"/>
</dbReference>
<dbReference type="STRING" id="560819.SAMN05428998_11599"/>
<keyword evidence="7" id="KW-1185">Reference proteome</keyword>
<evidence type="ECO:0000313" key="7">
    <source>
        <dbReference type="Proteomes" id="UP000192917"/>
    </source>
</evidence>
<evidence type="ECO:0000313" key="6">
    <source>
        <dbReference type="EMBL" id="SMF43959.1"/>
    </source>
</evidence>
<evidence type="ECO:0000256" key="2">
    <source>
        <dbReference type="ARBA" id="ARBA00023125"/>
    </source>
</evidence>
<dbReference type="RefSeq" id="WP_085124059.1">
    <property type="nucleotide sequence ID" value="NZ_FWZX01000015.1"/>
</dbReference>
<keyword evidence="2" id="KW-0238">DNA-binding</keyword>
<dbReference type="CDD" id="cd07377">
    <property type="entry name" value="WHTH_GntR"/>
    <property type="match status" value="1"/>
</dbReference>
<evidence type="ECO:0000259" key="5">
    <source>
        <dbReference type="PROSITE" id="PS50949"/>
    </source>
</evidence>
<keyword evidence="1" id="KW-0805">Transcription regulation</keyword>
<dbReference type="SMART" id="SM00895">
    <property type="entry name" value="FCD"/>
    <property type="match status" value="1"/>
</dbReference>
<dbReference type="Gene3D" id="1.20.120.530">
    <property type="entry name" value="GntR ligand-binding domain-like"/>
    <property type="match status" value="1"/>
</dbReference>
<protein>
    <submittedName>
        <fullName evidence="6">Transcriptional regulator, GntR family</fullName>
    </submittedName>
</protein>
<dbReference type="SMART" id="SM00345">
    <property type="entry name" value="HTH_GNTR"/>
    <property type="match status" value="1"/>
</dbReference>
<dbReference type="Pfam" id="PF07729">
    <property type="entry name" value="FCD"/>
    <property type="match status" value="1"/>
</dbReference>
<feature type="domain" description="HTH gntR-type" evidence="5">
    <location>
        <begin position="11"/>
        <end position="78"/>
    </location>
</feature>
<evidence type="ECO:0000256" key="3">
    <source>
        <dbReference type="ARBA" id="ARBA00023163"/>
    </source>
</evidence>
<dbReference type="SUPFAM" id="SSF48008">
    <property type="entry name" value="GntR ligand-binding domain-like"/>
    <property type="match status" value="1"/>
</dbReference>
<dbReference type="Gene3D" id="1.10.10.10">
    <property type="entry name" value="Winged helix-like DNA-binding domain superfamily/Winged helix DNA-binding domain"/>
    <property type="match status" value="1"/>
</dbReference>
<dbReference type="EMBL" id="FWZX01000015">
    <property type="protein sequence ID" value="SMF43959.1"/>
    <property type="molecule type" value="Genomic_DNA"/>
</dbReference>
<sequence length="255" mass="28172">MAEDAVQNGRQRLADRVRLGLEREIVTGDLTPGTRLDETRLAERYEVSRTPVREALMQLAASGLIEMRPRQGALVAAIGTFQLAEMFEVMSELEALCARLAARRMTPAERDDLAALHEACAPYLASGDADAYYELNLRFHEAIYAGSHNAFLEQETRKIRLRVSPYRRMQLHRPGRLADSHAEHGRVVAAILAGDQELAGRLLKDHVAIQSGTFVDFLATVGGLPDRRPGSARPGRAHPGSARPDQPPKTRHRTG</sequence>
<accession>A0A1Y6C3Q0</accession>
<dbReference type="Pfam" id="PF00392">
    <property type="entry name" value="GntR"/>
    <property type="match status" value="1"/>
</dbReference>
<name>A0A1Y6C3Q0_9PROT</name>
<dbReference type="InterPro" id="IPR011711">
    <property type="entry name" value="GntR_C"/>
</dbReference>
<dbReference type="InterPro" id="IPR036390">
    <property type="entry name" value="WH_DNA-bd_sf"/>
</dbReference>
<reference evidence="6 7" key="1">
    <citation type="submission" date="2017-04" db="EMBL/GenBank/DDBJ databases">
        <authorList>
            <person name="Afonso C.L."/>
            <person name="Miller P.J."/>
            <person name="Scott M.A."/>
            <person name="Spackman E."/>
            <person name="Goraichik I."/>
            <person name="Dimitrov K.M."/>
            <person name="Suarez D.L."/>
            <person name="Swayne D.E."/>
        </authorList>
    </citation>
    <scope>NUCLEOTIDE SEQUENCE [LARGE SCALE GENOMIC DNA]</scope>
    <source>
        <strain evidence="6 7">USBA 355</strain>
    </source>
</reference>